<evidence type="ECO:0008006" key="7">
    <source>
        <dbReference type="Google" id="ProtNLM"/>
    </source>
</evidence>
<dbReference type="AlphaFoldDB" id="A0AAV2I181"/>
<keyword evidence="6" id="KW-1185">Reference proteome</keyword>
<dbReference type="InterPro" id="IPR000407">
    <property type="entry name" value="GDA1_CD39_NTPase"/>
</dbReference>
<dbReference type="Gene3D" id="3.30.420.150">
    <property type="entry name" value="Exopolyphosphatase. Domain 2"/>
    <property type="match status" value="1"/>
</dbReference>
<dbReference type="Gene3D" id="3.30.420.40">
    <property type="match status" value="1"/>
</dbReference>
<dbReference type="PANTHER" id="PTHR11782">
    <property type="entry name" value="ADENOSINE/GUANOSINE DIPHOSPHATASE"/>
    <property type="match status" value="1"/>
</dbReference>
<keyword evidence="4" id="KW-0547">Nucleotide-binding</keyword>
<dbReference type="EMBL" id="CAXITT010000352">
    <property type="protein sequence ID" value="CAL1539727.1"/>
    <property type="molecule type" value="Genomic_DNA"/>
</dbReference>
<gene>
    <name evidence="5" type="ORF">GSLYS_00013460001</name>
</gene>
<accession>A0AAV2I181</accession>
<dbReference type="Proteomes" id="UP001497497">
    <property type="component" value="Unassembled WGS sequence"/>
</dbReference>
<organism evidence="5 6">
    <name type="scientific">Lymnaea stagnalis</name>
    <name type="common">Great pond snail</name>
    <name type="synonym">Helix stagnalis</name>
    <dbReference type="NCBI Taxonomy" id="6523"/>
    <lineage>
        <taxon>Eukaryota</taxon>
        <taxon>Metazoa</taxon>
        <taxon>Spiralia</taxon>
        <taxon>Lophotrochozoa</taxon>
        <taxon>Mollusca</taxon>
        <taxon>Gastropoda</taxon>
        <taxon>Heterobranchia</taxon>
        <taxon>Euthyneura</taxon>
        <taxon>Panpulmonata</taxon>
        <taxon>Hygrophila</taxon>
        <taxon>Lymnaeoidea</taxon>
        <taxon>Lymnaeidae</taxon>
        <taxon>Lymnaea</taxon>
    </lineage>
</organism>
<evidence type="ECO:0000256" key="2">
    <source>
        <dbReference type="ARBA" id="ARBA00022801"/>
    </source>
</evidence>
<feature type="binding site" evidence="4">
    <location>
        <begin position="224"/>
        <end position="228"/>
    </location>
    <ligand>
        <name>ATP</name>
        <dbReference type="ChEBI" id="CHEBI:30616"/>
    </ligand>
</feature>
<dbReference type="GO" id="GO:0016787">
    <property type="term" value="F:hydrolase activity"/>
    <property type="evidence" value="ECO:0007669"/>
    <property type="project" value="UniProtKB-KW"/>
</dbReference>
<proteinExistence type="inferred from homology"/>
<name>A0AAV2I181_LYMST</name>
<sequence>MRKKRRLSTHQESLSTYREKEMANESLFPMKSIMMAVLIVVLGISILNQIPGLFHSASVNTDIYSIVFDAGSTGSRIFVLHFVKPKNKAPRNEGSIKLDNEVFQSVEPGISAYAQNPPAAAESLLPLLEKALKSVPKEHHSSTQIIFKATAGLRLLQKEKADAILHDIRILLKRSPFYLPDPESVSIMSEEAEGVFGWVSVNFLLDFIWNEFFDNSVSTFDLGGGSAQVTFEVASKVNLLFFLSFNSLSCQNEILIFEEILFLTFYSYLGFGLKSARLGILGGKEGPNGSITYDNRVTDRMVNNEVQIISPCFYKDKRLDFNHSDVGYEVWGLNEDNDLLPKCSEVVKDFVISGGFVQSHEISERELHLFSYFFDVARWAKLISWNNHMEVLHVKDYLTAARTYCQAGAMSSKHPFLCIDLLYVYTLLTAGIGLSPDKEIHVEKKILGREVSWCLGAALSKEFNYTNILAGRGT</sequence>
<evidence type="ECO:0000313" key="6">
    <source>
        <dbReference type="Proteomes" id="UP001497497"/>
    </source>
</evidence>
<feature type="active site" description="Proton acceptor" evidence="3">
    <location>
        <position position="193"/>
    </location>
</feature>
<evidence type="ECO:0000256" key="4">
    <source>
        <dbReference type="PIRSR" id="PIRSR600407-2"/>
    </source>
</evidence>
<dbReference type="PANTHER" id="PTHR11782:SF127">
    <property type="entry name" value="NTPASE, ISOFORM F"/>
    <property type="match status" value="1"/>
</dbReference>
<evidence type="ECO:0000256" key="3">
    <source>
        <dbReference type="PIRSR" id="PIRSR600407-1"/>
    </source>
</evidence>
<keyword evidence="2" id="KW-0378">Hydrolase</keyword>
<keyword evidence="4" id="KW-0067">ATP-binding</keyword>
<comment type="similarity">
    <text evidence="1">Belongs to the GDA1/CD39 NTPase family.</text>
</comment>
<evidence type="ECO:0000256" key="1">
    <source>
        <dbReference type="ARBA" id="ARBA00009283"/>
    </source>
</evidence>
<reference evidence="5 6" key="1">
    <citation type="submission" date="2024-04" db="EMBL/GenBank/DDBJ databases">
        <authorList>
            <consortium name="Genoscope - CEA"/>
            <person name="William W."/>
        </authorList>
    </citation>
    <scope>NUCLEOTIDE SEQUENCE [LARGE SCALE GENOMIC DNA]</scope>
</reference>
<comment type="caution">
    <text evidence="5">The sequence shown here is derived from an EMBL/GenBank/DDBJ whole genome shotgun (WGS) entry which is preliminary data.</text>
</comment>
<dbReference type="Pfam" id="PF01150">
    <property type="entry name" value="GDA1_CD39"/>
    <property type="match status" value="1"/>
</dbReference>
<evidence type="ECO:0000313" key="5">
    <source>
        <dbReference type="EMBL" id="CAL1539727.1"/>
    </source>
</evidence>
<dbReference type="GO" id="GO:0005524">
    <property type="term" value="F:ATP binding"/>
    <property type="evidence" value="ECO:0007669"/>
    <property type="project" value="UniProtKB-KW"/>
</dbReference>
<protein>
    <recommendedName>
        <fullName evidence="7">Ectonucleoside triphosphate diphosphohydrolase 5</fullName>
    </recommendedName>
</protein>